<dbReference type="InterPro" id="IPR011065">
    <property type="entry name" value="Kunitz_inhibitor_STI-like_sf"/>
</dbReference>
<reference evidence="1 2" key="1">
    <citation type="journal article" date="2021" name="bioRxiv">
        <title>Chromosome-scale and haplotype-resolved genome assembly of a tetraploid potato cultivar.</title>
        <authorList>
            <person name="Sun H."/>
            <person name="Jiao W.-B."/>
            <person name="Krause K."/>
            <person name="Campoy J.A."/>
            <person name="Goel M."/>
            <person name="Folz-Donahue K."/>
            <person name="Kukat C."/>
            <person name="Huettel B."/>
            <person name="Schneeberger K."/>
        </authorList>
    </citation>
    <scope>NUCLEOTIDE SEQUENCE [LARGE SCALE GENOMIC DNA]</scope>
    <source>
        <strain evidence="1">SolTubOtavaFocal</strain>
        <tissue evidence="1">Leaves</tissue>
    </source>
</reference>
<dbReference type="Gene3D" id="2.80.10.50">
    <property type="match status" value="1"/>
</dbReference>
<organism evidence="1 2">
    <name type="scientific">Solanum tuberosum</name>
    <name type="common">Potato</name>
    <dbReference type="NCBI Taxonomy" id="4113"/>
    <lineage>
        <taxon>Eukaryota</taxon>
        <taxon>Viridiplantae</taxon>
        <taxon>Streptophyta</taxon>
        <taxon>Embryophyta</taxon>
        <taxon>Tracheophyta</taxon>
        <taxon>Spermatophyta</taxon>
        <taxon>Magnoliopsida</taxon>
        <taxon>eudicotyledons</taxon>
        <taxon>Gunneridae</taxon>
        <taxon>Pentapetalae</taxon>
        <taxon>asterids</taxon>
        <taxon>lamiids</taxon>
        <taxon>Solanales</taxon>
        <taxon>Solanaceae</taxon>
        <taxon>Solanoideae</taxon>
        <taxon>Solaneae</taxon>
        <taxon>Solanum</taxon>
    </lineage>
</organism>
<protein>
    <submittedName>
        <fullName evidence="1">Uncharacterized protein</fullName>
    </submittedName>
</protein>
<evidence type="ECO:0000313" key="2">
    <source>
        <dbReference type="Proteomes" id="UP000826656"/>
    </source>
</evidence>
<proteinExistence type="predicted"/>
<keyword evidence="2" id="KW-1185">Reference proteome</keyword>
<evidence type="ECO:0000313" key="1">
    <source>
        <dbReference type="EMBL" id="KAH0761983.1"/>
    </source>
</evidence>
<sequence length="103" mass="11724">MMIDVSPQVLIGQDGQPLYSGVKYIIHNPVMGGGTVYLSRCMFSDFDISTPARVFERNLAVWKVAGDDKQFVVTGGNESNLFKIMKYETTEEQELENEYKLMY</sequence>
<gene>
    <name evidence="1" type="ORF">KY290_018056</name>
</gene>
<dbReference type="EMBL" id="JAIVGD010000013">
    <property type="protein sequence ID" value="KAH0761983.1"/>
    <property type="molecule type" value="Genomic_DNA"/>
</dbReference>
<dbReference type="Proteomes" id="UP000826656">
    <property type="component" value="Unassembled WGS sequence"/>
</dbReference>
<name>A0ABQ7VDX2_SOLTU</name>
<dbReference type="SUPFAM" id="SSF50386">
    <property type="entry name" value="STI-like"/>
    <property type="match status" value="1"/>
</dbReference>
<comment type="caution">
    <text evidence="1">The sequence shown here is derived from an EMBL/GenBank/DDBJ whole genome shotgun (WGS) entry which is preliminary data.</text>
</comment>
<accession>A0ABQ7VDX2</accession>